<proteinExistence type="inferred from homology"/>
<dbReference type="PIRSF" id="PIRSF000521">
    <property type="entry name" value="Transaminase_4ab_Lys_Orn"/>
    <property type="match status" value="1"/>
</dbReference>
<evidence type="ECO:0000256" key="4">
    <source>
        <dbReference type="ARBA" id="ARBA00022679"/>
    </source>
</evidence>
<dbReference type="InterPro" id="IPR015422">
    <property type="entry name" value="PyrdxlP-dep_Trfase_small"/>
</dbReference>
<organism evidence="7 8">
    <name type="scientific">Candidatus Moanibacter tarae</name>
    <dbReference type="NCBI Taxonomy" id="2200854"/>
    <lineage>
        <taxon>Bacteria</taxon>
        <taxon>Pseudomonadati</taxon>
        <taxon>Verrucomicrobiota</taxon>
        <taxon>Opitutia</taxon>
        <taxon>Puniceicoccales</taxon>
        <taxon>Puniceicoccales incertae sedis</taxon>
        <taxon>Candidatus Moanibacter</taxon>
    </lineage>
</organism>
<keyword evidence="3 7" id="KW-0032">Aminotransferase</keyword>
<accession>A0A2Z4AHR6</accession>
<dbReference type="InterPro" id="IPR015421">
    <property type="entry name" value="PyrdxlP-dep_Trfase_major"/>
</dbReference>
<dbReference type="Pfam" id="PF00202">
    <property type="entry name" value="Aminotran_3"/>
    <property type="match status" value="1"/>
</dbReference>
<comment type="similarity">
    <text evidence="2 6">Belongs to the class-III pyridoxal-phosphate-dependent aminotransferase family.</text>
</comment>
<evidence type="ECO:0000313" key="7">
    <source>
        <dbReference type="EMBL" id="AWT59834.1"/>
    </source>
</evidence>
<dbReference type="GO" id="GO:0030170">
    <property type="term" value="F:pyridoxal phosphate binding"/>
    <property type="evidence" value="ECO:0007669"/>
    <property type="project" value="InterPro"/>
</dbReference>
<evidence type="ECO:0000256" key="2">
    <source>
        <dbReference type="ARBA" id="ARBA00008954"/>
    </source>
</evidence>
<dbReference type="GO" id="GO:0008483">
    <property type="term" value="F:transaminase activity"/>
    <property type="evidence" value="ECO:0007669"/>
    <property type="project" value="UniProtKB-KW"/>
</dbReference>
<reference evidence="7 8" key="1">
    <citation type="submission" date="2018-06" db="EMBL/GenBank/DDBJ databases">
        <title>Draft Genome Sequence of a Novel Marine Bacterium Related to the Verrucomicrobia.</title>
        <authorList>
            <person name="Vosseberg J."/>
            <person name="Martijn J."/>
            <person name="Ettema T.J.G."/>
        </authorList>
    </citation>
    <scope>NUCLEOTIDE SEQUENCE [LARGE SCALE GENOMIC DNA]</scope>
    <source>
        <strain evidence="7">TARA_B100001123</strain>
    </source>
</reference>
<name>A0A2Z4AHR6_9BACT</name>
<dbReference type="InterPro" id="IPR005814">
    <property type="entry name" value="Aminotrans_3"/>
</dbReference>
<comment type="cofactor">
    <cofactor evidence="1">
        <name>pyridoxal 5'-phosphate</name>
        <dbReference type="ChEBI" id="CHEBI:597326"/>
    </cofactor>
</comment>
<keyword evidence="5 6" id="KW-0663">Pyridoxal phosphate</keyword>
<keyword evidence="4 7" id="KW-0808">Transferase</keyword>
<dbReference type="PANTHER" id="PTHR43094:SF1">
    <property type="entry name" value="AMINOTRANSFERASE CLASS-III"/>
    <property type="match status" value="1"/>
</dbReference>
<evidence type="ECO:0000256" key="1">
    <source>
        <dbReference type="ARBA" id="ARBA00001933"/>
    </source>
</evidence>
<evidence type="ECO:0000313" key="8">
    <source>
        <dbReference type="Proteomes" id="UP000247465"/>
    </source>
</evidence>
<dbReference type="InterPro" id="IPR015424">
    <property type="entry name" value="PyrdxlP-dep_Trfase"/>
</dbReference>
<dbReference type="PANTHER" id="PTHR43094">
    <property type="entry name" value="AMINOTRANSFERASE"/>
    <property type="match status" value="1"/>
</dbReference>
<evidence type="ECO:0000256" key="3">
    <source>
        <dbReference type="ARBA" id="ARBA00022576"/>
    </source>
</evidence>
<dbReference type="PROSITE" id="PS00600">
    <property type="entry name" value="AA_TRANSFER_CLASS_3"/>
    <property type="match status" value="1"/>
</dbReference>
<protein>
    <submittedName>
        <fullName evidence="7">Putrescine--pyruvate aminotransferase</fullName>
    </submittedName>
</protein>
<dbReference type="AlphaFoldDB" id="A0A2Z4AHR6"/>
<evidence type="ECO:0000256" key="5">
    <source>
        <dbReference type="ARBA" id="ARBA00022898"/>
    </source>
</evidence>
<evidence type="ECO:0000256" key="6">
    <source>
        <dbReference type="RuleBase" id="RU003560"/>
    </source>
</evidence>
<dbReference type="SUPFAM" id="SSF53383">
    <property type="entry name" value="PLP-dependent transferases"/>
    <property type="match status" value="1"/>
</dbReference>
<dbReference type="InterPro" id="IPR049704">
    <property type="entry name" value="Aminotrans_3_PPA_site"/>
</dbReference>
<sequence>MSIQTSLLAQDRKHLLHPLHHPETHKSPLIISSGDGILLRTVEGQEYIDGLAGLWNVLIGHGNEELARVAQIQMETIAYCSNYTGSANIPAIELSEKLAGFAYPNLSTTYFASGGAEANESAFKTVRYYWKRKGKPKKVKIIARMDAYHGVTLGAMSATGIPAYWHMFEPRLPNFLHIPSPNPFRYQGDLQTNETVGMAAARALEEVILREEPDTVGGLIAEPVQGAGGVIVPPDDYFPRVREVCDRYNILLIADEVITGFGRTGEWFALKHWGIQPDIMTFAKGITSGYLPLSGIQISDDIYEVIVKAPPEQTWMHANTYSGHPACCAVAIKNLEILECQKLVQRAKERGRQMLSRLTTLKEFTCVGDVRGLGLMCAVEFVSDRDTKEPAGIGEKVRNACIDRGLFTRIKGDILMLAPPLIITEEDVDKIVQILRESIDSVAL</sequence>
<dbReference type="EMBL" id="CP029803">
    <property type="protein sequence ID" value="AWT59834.1"/>
    <property type="molecule type" value="Genomic_DNA"/>
</dbReference>
<dbReference type="Proteomes" id="UP000247465">
    <property type="component" value="Chromosome"/>
</dbReference>
<dbReference type="CDD" id="cd00610">
    <property type="entry name" value="OAT_like"/>
    <property type="match status" value="1"/>
</dbReference>
<dbReference type="FunFam" id="3.40.640.10:FF:000014">
    <property type="entry name" value="Adenosylmethionine-8-amino-7-oxononanoate aminotransferase, probable"/>
    <property type="match status" value="1"/>
</dbReference>
<dbReference type="Gene3D" id="3.90.1150.10">
    <property type="entry name" value="Aspartate Aminotransferase, domain 1"/>
    <property type="match status" value="1"/>
</dbReference>
<gene>
    <name evidence="7" type="primary">spuC</name>
    <name evidence="7" type="ORF">DF168_01029</name>
</gene>
<dbReference type="Gene3D" id="3.40.640.10">
    <property type="entry name" value="Type I PLP-dependent aspartate aminotransferase-like (Major domain)"/>
    <property type="match status" value="1"/>
</dbReference>
<dbReference type="KEGG" id="mtar:DF168_01029"/>
<keyword evidence="7" id="KW-0670">Pyruvate</keyword>